<evidence type="ECO:0000313" key="1">
    <source>
        <dbReference type="EMBL" id="PQO42967.1"/>
    </source>
</evidence>
<dbReference type="Gene3D" id="3.40.50.1000">
    <property type="entry name" value="HAD superfamily/HAD-like"/>
    <property type="match status" value="1"/>
</dbReference>
<dbReference type="PRINTS" id="PR00413">
    <property type="entry name" value="HADHALOGNASE"/>
</dbReference>
<protein>
    <recommendedName>
        <fullName evidence="3">HAD family phosphatase</fullName>
    </recommendedName>
</protein>
<sequence length="208" mass="23299">MSSAPIEFLYFDLGNVLLYFDHDRACRQMARVADASVEEVREVVFFSGMQVRYETGEIDTAGFHDFFCRRTGRSPSQTDLALAASDIFEQNHPTIEIVESLSRQGRRLGILSNTCACHWDFCIDGRYSFLHDCFEQYVLSYEAKSMKPDAGIYQTAIEKAGVAPSSIFFVDDRPENVHGALECGLDAVLFIGADRLQEDLAARGIAID</sequence>
<dbReference type="AlphaFoldDB" id="A0A2S8GET8"/>
<dbReference type="SFLD" id="SFLDS00003">
    <property type="entry name" value="Haloacid_Dehalogenase"/>
    <property type="match status" value="1"/>
</dbReference>
<dbReference type="InterPro" id="IPR006439">
    <property type="entry name" value="HAD-SF_hydro_IA"/>
</dbReference>
<evidence type="ECO:0000313" key="2">
    <source>
        <dbReference type="Proteomes" id="UP000237819"/>
    </source>
</evidence>
<dbReference type="Pfam" id="PF00702">
    <property type="entry name" value="Hydrolase"/>
    <property type="match status" value="1"/>
</dbReference>
<dbReference type="Proteomes" id="UP000237819">
    <property type="component" value="Unassembled WGS sequence"/>
</dbReference>
<proteinExistence type="predicted"/>
<gene>
    <name evidence="1" type="ORF">C5Y93_24915</name>
</gene>
<dbReference type="SFLD" id="SFLDG01129">
    <property type="entry name" value="C1.5:_HAD__Beta-PGM__Phosphata"/>
    <property type="match status" value="1"/>
</dbReference>
<dbReference type="NCBIfam" id="TIGR01509">
    <property type="entry name" value="HAD-SF-IA-v3"/>
    <property type="match status" value="1"/>
</dbReference>
<dbReference type="EMBL" id="PUHZ01000024">
    <property type="protein sequence ID" value="PQO42967.1"/>
    <property type="molecule type" value="Genomic_DNA"/>
</dbReference>
<dbReference type="InterPro" id="IPR023214">
    <property type="entry name" value="HAD_sf"/>
</dbReference>
<dbReference type="SUPFAM" id="SSF56784">
    <property type="entry name" value="HAD-like"/>
    <property type="match status" value="1"/>
</dbReference>
<accession>A0A2S8GET8</accession>
<dbReference type="InterPro" id="IPR036412">
    <property type="entry name" value="HAD-like_sf"/>
</dbReference>
<reference evidence="1 2" key="1">
    <citation type="submission" date="2018-02" db="EMBL/GenBank/DDBJ databases">
        <title>Comparative genomes isolates from brazilian mangrove.</title>
        <authorList>
            <person name="Araujo J.E."/>
            <person name="Taketani R.G."/>
            <person name="Silva M.C.P."/>
            <person name="Loureco M.V."/>
            <person name="Andreote F.D."/>
        </authorList>
    </citation>
    <scope>NUCLEOTIDE SEQUENCE [LARGE SCALE GENOMIC DNA]</scope>
    <source>
        <strain evidence="1 2">Nap-Phe MGV</strain>
    </source>
</reference>
<dbReference type="RefSeq" id="WP_105338179.1">
    <property type="nucleotide sequence ID" value="NZ_PUHZ01000024.1"/>
</dbReference>
<dbReference type="OrthoDB" id="9797415at2"/>
<dbReference type="Gene3D" id="1.10.150.240">
    <property type="entry name" value="Putative phosphatase, domain 2"/>
    <property type="match status" value="1"/>
</dbReference>
<organism evidence="1 2">
    <name type="scientific">Blastopirellula marina</name>
    <dbReference type="NCBI Taxonomy" id="124"/>
    <lineage>
        <taxon>Bacteria</taxon>
        <taxon>Pseudomonadati</taxon>
        <taxon>Planctomycetota</taxon>
        <taxon>Planctomycetia</taxon>
        <taxon>Pirellulales</taxon>
        <taxon>Pirellulaceae</taxon>
        <taxon>Blastopirellula</taxon>
    </lineage>
</organism>
<dbReference type="CDD" id="cd02603">
    <property type="entry name" value="HAD_sEH-N_like"/>
    <property type="match status" value="1"/>
</dbReference>
<dbReference type="PANTHER" id="PTHR43611:SF3">
    <property type="entry name" value="FLAVIN MONONUCLEOTIDE HYDROLASE 1, CHLOROPLATIC"/>
    <property type="match status" value="1"/>
</dbReference>
<comment type="caution">
    <text evidence="1">The sequence shown here is derived from an EMBL/GenBank/DDBJ whole genome shotgun (WGS) entry which is preliminary data.</text>
</comment>
<evidence type="ECO:0008006" key="3">
    <source>
        <dbReference type="Google" id="ProtNLM"/>
    </source>
</evidence>
<dbReference type="InterPro" id="IPR023198">
    <property type="entry name" value="PGP-like_dom2"/>
</dbReference>
<name>A0A2S8GET8_9BACT</name>
<dbReference type="PANTHER" id="PTHR43611">
    <property type="entry name" value="ALPHA-D-GLUCOSE 1-PHOSPHATE PHOSPHATASE"/>
    <property type="match status" value="1"/>
</dbReference>